<comment type="caution">
    <text evidence="5">The sequence shown here is derived from an EMBL/GenBank/DDBJ whole genome shotgun (WGS) entry which is preliminary data.</text>
</comment>
<dbReference type="CDD" id="cd03442">
    <property type="entry name" value="BFIT_BACH"/>
    <property type="match status" value="1"/>
</dbReference>
<evidence type="ECO:0000313" key="6">
    <source>
        <dbReference type="Proteomes" id="UP000253345"/>
    </source>
</evidence>
<evidence type="ECO:0000256" key="3">
    <source>
        <dbReference type="PROSITE-ProRule" id="PRU01106"/>
    </source>
</evidence>
<sequence>MMQDDDGCDTDPDGYPRGRAAIRTTAMPADTNPAGDIFGGWLMAQMDLAAGNVAARRARGRCATVAVDSFTFHQPVKVGDEVSVFARILREGRSSMHLHVEAWRRLREAEDRQKVTQATFVFVALDDEGRPRPLPKPEAAGKP</sequence>
<organism evidence="5 6">
    <name type="scientific">Paracoccus lutimaris</name>
    <dbReference type="NCBI Taxonomy" id="1490030"/>
    <lineage>
        <taxon>Bacteria</taxon>
        <taxon>Pseudomonadati</taxon>
        <taxon>Pseudomonadota</taxon>
        <taxon>Alphaproteobacteria</taxon>
        <taxon>Rhodobacterales</taxon>
        <taxon>Paracoccaceae</taxon>
        <taxon>Paracoccus</taxon>
    </lineage>
</organism>
<dbReference type="EMBL" id="QPJL01000007">
    <property type="protein sequence ID" value="RCW84835.1"/>
    <property type="molecule type" value="Genomic_DNA"/>
</dbReference>
<dbReference type="GO" id="GO:0005829">
    <property type="term" value="C:cytosol"/>
    <property type="evidence" value="ECO:0007669"/>
    <property type="project" value="TreeGrafter"/>
</dbReference>
<dbReference type="Pfam" id="PF03061">
    <property type="entry name" value="4HBT"/>
    <property type="match status" value="1"/>
</dbReference>
<dbReference type="Proteomes" id="UP000253345">
    <property type="component" value="Unassembled WGS sequence"/>
</dbReference>
<dbReference type="InterPro" id="IPR040170">
    <property type="entry name" value="Cytosol_ACT"/>
</dbReference>
<proteinExistence type="inferred from homology"/>
<evidence type="ECO:0000259" key="4">
    <source>
        <dbReference type="PROSITE" id="PS51770"/>
    </source>
</evidence>
<dbReference type="RefSeq" id="WP_425452653.1">
    <property type="nucleotide sequence ID" value="NZ_QPJL01000007.1"/>
</dbReference>
<evidence type="ECO:0000256" key="2">
    <source>
        <dbReference type="ARBA" id="ARBA00022801"/>
    </source>
</evidence>
<accession>A0A368YXC0</accession>
<gene>
    <name evidence="5" type="ORF">DFP89_107139</name>
</gene>
<reference evidence="5 6" key="1">
    <citation type="submission" date="2018-07" db="EMBL/GenBank/DDBJ databases">
        <title>Genomic Encyclopedia of Type Strains, Phase III (KMG-III): the genomes of soil and plant-associated and newly described type strains.</title>
        <authorList>
            <person name="Whitman W."/>
        </authorList>
    </citation>
    <scope>NUCLEOTIDE SEQUENCE [LARGE SCALE GENOMIC DNA]</scope>
    <source>
        <strain evidence="5 6">CECT 8525</strain>
    </source>
</reference>
<feature type="domain" description="HotDog ACOT-type" evidence="4">
    <location>
        <begin position="16"/>
        <end position="128"/>
    </location>
</feature>
<dbReference type="InterPro" id="IPR029069">
    <property type="entry name" value="HotDog_dom_sf"/>
</dbReference>
<dbReference type="PANTHER" id="PTHR11049:SF5">
    <property type="entry name" value="ACYL-COA THIOESTER HYDROLASE YCIA"/>
    <property type="match status" value="1"/>
</dbReference>
<dbReference type="InterPro" id="IPR033120">
    <property type="entry name" value="HOTDOG_ACOT"/>
</dbReference>
<dbReference type="AlphaFoldDB" id="A0A368YXC0"/>
<dbReference type="Gene3D" id="3.10.129.10">
    <property type="entry name" value="Hotdog Thioesterase"/>
    <property type="match status" value="1"/>
</dbReference>
<evidence type="ECO:0000313" key="5">
    <source>
        <dbReference type="EMBL" id="RCW84835.1"/>
    </source>
</evidence>
<keyword evidence="6" id="KW-1185">Reference proteome</keyword>
<dbReference type="PROSITE" id="PS51770">
    <property type="entry name" value="HOTDOG_ACOT"/>
    <property type="match status" value="1"/>
</dbReference>
<name>A0A368YXC0_9RHOB</name>
<dbReference type="PANTHER" id="PTHR11049">
    <property type="entry name" value="ACYL COENZYME A THIOESTER HYDROLASE"/>
    <property type="match status" value="1"/>
</dbReference>
<keyword evidence="2 3" id="KW-0378">Hydrolase</keyword>
<evidence type="ECO:0000256" key="1">
    <source>
        <dbReference type="ARBA" id="ARBA00010458"/>
    </source>
</evidence>
<dbReference type="GO" id="GO:0052816">
    <property type="term" value="F:long-chain fatty acyl-CoA hydrolase activity"/>
    <property type="evidence" value="ECO:0007669"/>
    <property type="project" value="TreeGrafter"/>
</dbReference>
<dbReference type="GO" id="GO:0009062">
    <property type="term" value="P:fatty acid catabolic process"/>
    <property type="evidence" value="ECO:0007669"/>
    <property type="project" value="TreeGrafter"/>
</dbReference>
<protein>
    <submittedName>
        <fullName evidence="5">(3S)-malyl-CoA thioesterase</fullName>
    </submittedName>
</protein>
<dbReference type="GO" id="GO:0006637">
    <property type="term" value="P:acyl-CoA metabolic process"/>
    <property type="evidence" value="ECO:0007669"/>
    <property type="project" value="TreeGrafter"/>
</dbReference>
<dbReference type="InterPro" id="IPR006683">
    <property type="entry name" value="Thioestr_dom"/>
</dbReference>
<comment type="similarity">
    <text evidence="1">Belongs to the acyl coenzyme A hydrolase family.</text>
</comment>
<dbReference type="SUPFAM" id="SSF54637">
    <property type="entry name" value="Thioesterase/thiol ester dehydrase-isomerase"/>
    <property type="match status" value="1"/>
</dbReference>